<evidence type="ECO:0000313" key="3">
    <source>
        <dbReference type="EnsemblProtists" id="Phyra75008"/>
    </source>
</evidence>
<reference evidence="4" key="1">
    <citation type="journal article" date="2006" name="Science">
        <title>Phytophthora genome sequences uncover evolutionary origins and mechanisms of pathogenesis.</title>
        <authorList>
            <person name="Tyler B.M."/>
            <person name="Tripathy S."/>
            <person name="Zhang X."/>
            <person name="Dehal P."/>
            <person name="Jiang R.H."/>
            <person name="Aerts A."/>
            <person name="Arredondo F.D."/>
            <person name="Baxter L."/>
            <person name="Bensasson D."/>
            <person name="Beynon J.L."/>
            <person name="Chapman J."/>
            <person name="Damasceno C.M."/>
            <person name="Dorrance A.E."/>
            <person name="Dou D."/>
            <person name="Dickerman A.W."/>
            <person name="Dubchak I.L."/>
            <person name="Garbelotto M."/>
            <person name="Gijzen M."/>
            <person name="Gordon S.G."/>
            <person name="Govers F."/>
            <person name="Grunwald N.J."/>
            <person name="Huang W."/>
            <person name="Ivors K.L."/>
            <person name="Jones R.W."/>
            <person name="Kamoun S."/>
            <person name="Krampis K."/>
            <person name="Lamour K.H."/>
            <person name="Lee M.K."/>
            <person name="McDonald W.H."/>
            <person name="Medina M."/>
            <person name="Meijer H.J."/>
            <person name="Nordberg E.K."/>
            <person name="Maclean D.J."/>
            <person name="Ospina-Giraldo M.D."/>
            <person name="Morris P.F."/>
            <person name="Phuntumart V."/>
            <person name="Putnam N.H."/>
            <person name="Rash S."/>
            <person name="Rose J.K."/>
            <person name="Sakihama Y."/>
            <person name="Salamov A.A."/>
            <person name="Savidor A."/>
            <person name="Scheuring C.F."/>
            <person name="Smith B.M."/>
            <person name="Sobral B.W."/>
            <person name="Terry A."/>
            <person name="Torto-Alalibo T.A."/>
            <person name="Win J."/>
            <person name="Xu Z."/>
            <person name="Zhang H."/>
            <person name="Grigoriev I.V."/>
            <person name="Rokhsar D.S."/>
            <person name="Boore J.L."/>
        </authorList>
    </citation>
    <scope>NUCLEOTIDE SEQUENCE [LARGE SCALE GENOMIC DNA]</scope>
    <source>
        <strain evidence="4">Pr102</strain>
    </source>
</reference>
<evidence type="ECO:0000256" key="1">
    <source>
        <dbReference type="ARBA" id="ARBA00023125"/>
    </source>
</evidence>
<name>H3GGP6_PHYRM</name>
<dbReference type="EMBL" id="DS566008">
    <property type="status" value="NOT_ANNOTATED_CDS"/>
    <property type="molecule type" value="Genomic_DNA"/>
</dbReference>
<protein>
    <recommendedName>
        <fullName evidence="2">Cas12f1-like TNB domain-containing protein</fullName>
    </recommendedName>
</protein>
<dbReference type="Pfam" id="PF07282">
    <property type="entry name" value="Cas12f1-like_TNB"/>
    <property type="match status" value="1"/>
</dbReference>
<evidence type="ECO:0000259" key="2">
    <source>
        <dbReference type="Pfam" id="PF07282"/>
    </source>
</evidence>
<reference evidence="3" key="2">
    <citation type="submission" date="2015-06" db="UniProtKB">
        <authorList>
            <consortium name="EnsemblProtists"/>
        </authorList>
    </citation>
    <scope>IDENTIFICATION</scope>
    <source>
        <strain evidence="3">Pr102</strain>
    </source>
</reference>
<dbReference type="Proteomes" id="UP000005238">
    <property type="component" value="Unassembled WGS sequence"/>
</dbReference>
<dbReference type="eggNOG" id="ENOG502RH0T">
    <property type="taxonomic scope" value="Eukaryota"/>
</dbReference>
<evidence type="ECO:0000313" key="4">
    <source>
        <dbReference type="Proteomes" id="UP000005238"/>
    </source>
</evidence>
<dbReference type="HOGENOM" id="CLU_1974926_0_0_1"/>
<dbReference type="InterPro" id="IPR010095">
    <property type="entry name" value="Cas12f1-like_TNB"/>
</dbReference>
<dbReference type="AlphaFoldDB" id="H3GGP6"/>
<dbReference type="InParanoid" id="H3GGP6"/>
<sequence>MGTDGTTFSVKDQGYSKRRFAIDALKSCLSKLDNEAKARPGSADVQDGPQRHFSFRMLLLEYKIKRAGRRLITCEEAYTSKTCSSCGKNKENLGGSEVYTCAFCGAVMDRDLNGAKNIFVKNVEMLF</sequence>
<dbReference type="PANTHER" id="PTHR36172:SF1">
    <property type="entry name" value="RESOLVASE-RELATED"/>
    <property type="match status" value="1"/>
</dbReference>
<dbReference type="GO" id="GO:0003677">
    <property type="term" value="F:DNA binding"/>
    <property type="evidence" value="ECO:0007669"/>
    <property type="project" value="UniProtKB-KW"/>
</dbReference>
<dbReference type="EnsemblProtists" id="Phyra75008">
    <property type="protein sequence ID" value="Phyra75008"/>
    <property type="gene ID" value="Phyra75008"/>
</dbReference>
<dbReference type="InterPro" id="IPR051491">
    <property type="entry name" value="Recombinase/Transposase-rel"/>
</dbReference>
<proteinExistence type="predicted"/>
<keyword evidence="4" id="KW-1185">Reference proteome</keyword>
<keyword evidence="1" id="KW-0238">DNA-binding</keyword>
<accession>H3GGP6</accession>
<organism evidence="3 4">
    <name type="scientific">Phytophthora ramorum</name>
    <name type="common">Sudden oak death agent</name>
    <dbReference type="NCBI Taxonomy" id="164328"/>
    <lineage>
        <taxon>Eukaryota</taxon>
        <taxon>Sar</taxon>
        <taxon>Stramenopiles</taxon>
        <taxon>Oomycota</taxon>
        <taxon>Peronosporomycetes</taxon>
        <taxon>Peronosporales</taxon>
        <taxon>Peronosporaceae</taxon>
        <taxon>Phytophthora</taxon>
    </lineage>
</organism>
<feature type="domain" description="Cas12f1-like TNB" evidence="2">
    <location>
        <begin position="59"/>
        <end position="118"/>
    </location>
</feature>
<dbReference type="PANTHER" id="PTHR36172">
    <property type="match status" value="1"/>
</dbReference>